<reference evidence="1" key="2">
    <citation type="submission" date="2020-09" db="EMBL/GenBank/DDBJ databases">
        <authorList>
            <person name="Sun Q."/>
            <person name="Zhou Y."/>
        </authorList>
    </citation>
    <scope>NUCLEOTIDE SEQUENCE</scope>
    <source>
        <strain evidence="1">CGMCC 1.12919</strain>
    </source>
</reference>
<protein>
    <submittedName>
        <fullName evidence="1">Uncharacterized protein</fullName>
    </submittedName>
</protein>
<dbReference type="Proteomes" id="UP000637002">
    <property type="component" value="Unassembled WGS sequence"/>
</dbReference>
<gene>
    <name evidence="1" type="ORF">GCM10010994_59400</name>
</gene>
<evidence type="ECO:0000313" key="2">
    <source>
        <dbReference type="Proteomes" id="UP000637002"/>
    </source>
</evidence>
<name>A0A916UZE7_9HYPH</name>
<keyword evidence="2" id="KW-1185">Reference proteome</keyword>
<dbReference type="EMBL" id="BMGG01000015">
    <property type="protein sequence ID" value="GGC93731.1"/>
    <property type="molecule type" value="Genomic_DNA"/>
</dbReference>
<proteinExistence type="predicted"/>
<organism evidence="1 2">
    <name type="scientific">Chelatococcus reniformis</name>
    <dbReference type="NCBI Taxonomy" id="1494448"/>
    <lineage>
        <taxon>Bacteria</taxon>
        <taxon>Pseudomonadati</taxon>
        <taxon>Pseudomonadota</taxon>
        <taxon>Alphaproteobacteria</taxon>
        <taxon>Hyphomicrobiales</taxon>
        <taxon>Chelatococcaceae</taxon>
        <taxon>Chelatococcus</taxon>
    </lineage>
</organism>
<sequence>MSDSNPGPANLAGWTVAYFNFETAYGSVASTVIRTNGSELLSEMQAVDRHDETFRICAVLELTYVSSLT</sequence>
<comment type="caution">
    <text evidence="1">The sequence shown here is derived from an EMBL/GenBank/DDBJ whole genome shotgun (WGS) entry which is preliminary data.</text>
</comment>
<accession>A0A916UZE7</accession>
<reference evidence="1" key="1">
    <citation type="journal article" date="2014" name="Int. J. Syst. Evol. Microbiol.">
        <title>Complete genome sequence of Corynebacterium casei LMG S-19264T (=DSM 44701T), isolated from a smear-ripened cheese.</title>
        <authorList>
            <consortium name="US DOE Joint Genome Institute (JGI-PGF)"/>
            <person name="Walter F."/>
            <person name="Albersmeier A."/>
            <person name="Kalinowski J."/>
            <person name="Ruckert C."/>
        </authorList>
    </citation>
    <scope>NUCLEOTIDE SEQUENCE</scope>
    <source>
        <strain evidence="1">CGMCC 1.12919</strain>
    </source>
</reference>
<dbReference type="AlphaFoldDB" id="A0A916UZE7"/>
<evidence type="ECO:0000313" key="1">
    <source>
        <dbReference type="EMBL" id="GGC93731.1"/>
    </source>
</evidence>